<feature type="region of interest" description="Disordered" evidence="1">
    <location>
        <begin position="535"/>
        <end position="584"/>
    </location>
</feature>
<evidence type="ECO:0000256" key="1">
    <source>
        <dbReference type="SAM" id="MobiDB-lite"/>
    </source>
</evidence>
<comment type="caution">
    <text evidence="2">The sequence shown here is derived from an EMBL/GenBank/DDBJ whole genome shotgun (WGS) entry which is preliminary data.</text>
</comment>
<feature type="compositionally biased region" description="Basic and acidic residues" evidence="1">
    <location>
        <begin position="1881"/>
        <end position="1890"/>
    </location>
</feature>
<gene>
    <name evidence="2" type="ORF">MOQ_000664</name>
</gene>
<organism evidence="2 3">
    <name type="scientific">Trypanosoma cruzi marinkellei</name>
    <dbReference type="NCBI Taxonomy" id="85056"/>
    <lineage>
        <taxon>Eukaryota</taxon>
        <taxon>Discoba</taxon>
        <taxon>Euglenozoa</taxon>
        <taxon>Kinetoplastea</taxon>
        <taxon>Metakinetoplastina</taxon>
        <taxon>Trypanosomatida</taxon>
        <taxon>Trypanosomatidae</taxon>
        <taxon>Trypanosoma</taxon>
        <taxon>Schizotrypanum</taxon>
    </lineage>
</organism>
<protein>
    <submittedName>
        <fullName evidence="2">Uncharacterized protein</fullName>
    </submittedName>
</protein>
<feature type="region of interest" description="Disordered" evidence="1">
    <location>
        <begin position="1881"/>
        <end position="1909"/>
    </location>
</feature>
<feature type="region of interest" description="Disordered" evidence="1">
    <location>
        <begin position="1368"/>
        <end position="1394"/>
    </location>
</feature>
<name>K2MV91_TRYCR</name>
<dbReference type="Proteomes" id="UP000007350">
    <property type="component" value="Unassembled WGS sequence"/>
</dbReference>
<feature type="compositionally biased region" description="Low complexity" evidence="1">
    <location>
        <begin position="535"/>
        <end position="545"/>
    </location>
</feature>
<feature type="region of interest" description="Disordered" evidence="1">
    <location>
        <begin position="1297"/>
        <end position="1320"/>
    </location>
</feature>
<evidence type="ECO:0000313" key="2">
    <source>
        <dbReference type="EMBL" id="EKF39113.1"/>
    </source>
</evidence>
<feature type="compositionally biased region" description="Basic and acidic residues" evidence="1">
    <location>
        <begin position="1308"/>
        <end position="1320"/>
    </location>
</feature>
<dbReference type="OrthoDB" id="252673at2759"/>
<feature type="compositionally biased region" description="Acidic residues" evidence="1">
    <location>
        <begin position="1891"/>
        <end position="1902"/>
    </location>
</feature>
<reference evidence="2 3" key="1">
    <citation type="journal article" date="2012" name="BMC Genomics">
        <title>Comparative genomic analysis of human infective Trypanosoma cruzi lineages with the bat-restricted subspecies T. cruzi marinkellei.</title>
        <authorList>
            <person name="Franzen O."/>
            <person name="Talavera-Lopez C."/>
            <person name="Ochaya S."/>
            <person name="Butler C.E."/>
            <person name="Messenger L.A."/>
            <person name="Lewis M.D."/>
            <person name="Llewellyn M.S."/>
            <person name="Marinkelle C.J."/>
            <person name="Tyler K.M."/>
            <person name="Miles M.A."/>
            <person name="Andersson B."/>
        </authorList>
    </citation>
    <scope>NUCLEOTIDE SEQUENCE [LARGE SCALE GENOMIC DNA]</scope>
    <source>
        <strain evidence="2 3">B7</strain>
    </source>
</reference>
<accession>K2MV91</accession>
<dbReference type="EMBL" id="AHKC01001647">
    <property type="protein sequence ID" value="EKF39113.1"/>
    <property type="molecule type" value="Genomic_DNA"/>
</dbReference>
<keyword evidence="3" id="KW-1185">Reference proteome</keyword>
<proteinExistence type="predicted"/>
<evidence type="ECO:0000313" key="3">
    <source>
        <dbReference type="Proteomes" id="UP000007350"/>
    </source>
</evidence>
<sequence>MRRGRRTAALAASTVFLAPRRRRFPQLTTLVQQSRYCSSESSAKKIFHYRPHQLSGQSERNVELNLGASTKMSSPVDISLDSLAPPSTLTADTAVEYLAALRGLHRSLGIMASASRVRWQAREFLIRGMPKPNDNEKQALWTMTEELACAIMVSCAQFEISILECPYGHESVEFLQHLWQERQSSSSPFSSICSCEEAVLLGRLTMAVLDLLVNRVLYLDADGYELLSQLLCKTLLPAVMCVLQDDVLFTPPEGEENGDRDLTNTQAAALTVLLSSLTKAAVAKWARLGSDSEDGENVALFGTPTSLPPSAEGGLKIPRAIKVPIVPLSLAKLARIVQHYATGLTPLRVRETALPLLRFFTLTQCVPVFVAPHDECGPHGTGDGSSGGCEQGTHMASLVASVTKVLQATLDNRTFFVSHQVANITSTYARILSFSPIQSTKEVGNDGHAAVASTSWCLFGMLMMGLKSNILYHVESLSPTTVMPQLCECVTSFARKYLFSDLAALLNALSKIFDVLCEQHNNLWIQQQQQQQQQQQLQQPQQKQDQPVKGNATRSRFERRRTTASVVRSNKPRKDEGGKSSLTSPASSLTGVFFVGNDDISEIEGELEVLLDACVAVMERHMLSFWNNRQALVPRSGIHSSTSGASVNDKGLNVLKEERGIAFSGVGVSLAKALGGKSRRLKKSVSSRELVMIAEGVHALSWRPFVAFQERLLALLSSSVGQSETPPSQYACLVRFVLRAPPVLPSVIFHSVGDRLKRVIHAEAVTMTDSKRNGNEGGKEESASMAFSAEEVTALVIAAAHARPLQDTPLSLYDACAVVFTFAQKMKKSALPLLHDLFVRTGKRVFSDCETSLEPCPDAAQVAALMLFVASATWVLRQSEPILPGDHGLTFIAASRDYAADILATRTLEEKRNAAKSFFSLSDLAYACMMLESSCDSQSSAQLSQIRCFLQETYRAHTSQCDSMEVTQFITDYLAIPPLDISYGDAVKMKQKEKEKEKESKELLHLSPWMISSLRLRDRLEGNTRLSTVMFFPLLGGGRDDISRVLNVTRMYCRTFATLVTTLRLLAAADVELLKDDAVLEVVLRKVSQLTRRTARPLELFQFFELYGDYPQVASACLSELLPEARCFEAKNAFVPIVQVNAAVRAVRRLRQRELRQRWFATMTPLIVYAVSFSREPLDVVLELTEHIGNDDPELLQSVLKSSASMQMIHETFRFTVPGDVLLRLLLQLQNASTSHPTVRGLHAASRKLLQNPKVHIPLKQLAQTMLLPSVEGTTLGRRLRKLFVYRVTSLLGITRPRASRPTGLSEAKSEEEPHSKTQRCSHWDESLDCLELEHWMLLLRFSHVAEPSSHRLLMTIKHDTELAAQRKGKLALSSPPAKGEKASAPEAATGSSHEGAALLLEGKEEDPAYDKEVEEWSDKRHRSLATFYAFSDHTILCLRRSLGAFQFITFVCELLHQASMFLPDAATFSREANSHERGWMYDGTASPLSDERVWPFLRLAISLVEEMSADLGGFLRREREQRRRVNHGELQTAQKEGKEELEEISVDVGAVLKFLNVLDTYDPRRRERQLLLLSSPSPSRLSLPHGTPNFFDDAVQIPHRYLYRLLLQVPQHWGKATPAASFVDTPRVRLQNISSVFDYCSAPTEFHSPFGTPDASVKAHRCLVNIFGTDRPLISDVWMPLAALQSQQHLIDRSVKAQLFDALMQCLVRDGESLAATRPRLAELGPRDLARVAQTFLGGGGGGGAVSATGDDDHYREEYDKWRSGRRAEAVSALELLTDMLPSASAEDLHDIVMMLLPPPSTESKREGDKRHTQHVPLHEEVAEVRRFLAHVPVVMGNDTERFPLPVLYGILLRLHEPHRLIAPAAAQMMLTNLHAADDTTKGQELPEHEGEEEDVGEQVLEDAVSGPRKKQHYKAAVALLRRVVSSSSSFSL</sequence>